<organism evidence="5 6">
    <name type="scientific">Desulfoluna limicola</name>
    <dbReference type="NCBI Taxonomy" id="2810562"/>
    <lineage>
        <taxon>Bacteria</taxon>
        <taxon>Pseudomonadati</taxon>
        <taxon>Thermodesulfobacteriota</taxon>
        <taxon>Desulfobacteria</taxon>
        <taxon>Desulfobacterales</taxon>
        <taxon>Desulfolunaceae</taxon>
        <taxon>Desulfoluna</taxon>
    </lineage>
</organism>
<dbReference type="InterPro" id="IPR003439">
    <property type="entry name" value="ABC_transporter-like_ATP-bd"/>
</dbReference>
<evidence type="ECO:0000313" key="6">
    <source>
        <dbReference type="Proteomes" id="UP001320148"/>
    </source>
</evidence>
<dbReference type="InterPro" id="IPR013563">
    <property type="entry name" value="Oligopep_ABC_C"/>
</dbReference>
<gene>
    <name evidence="5" type="ORF">DSLASN_24850</name>
</gene>
<dbReference type="PROSITE" id="PS50893">
    <property type="entry name" value="ABC_TRANSPORTER_2"/>
    <property type="match status" value="1"/>
</dbReference>
<dbReference type="InterPro" id="IPR050319">
    <property type="entry name" value="ABC_transp_ATP-bind"/>
</dbReference>
<dbReference type="InterPro" id="IPR017871">
    <property type="entry name" value="ABC_transporter-like_CS"/>
</dbReference>
<accession>A0ABM7PH34</accession>
<dbReference type="Gene3D" id="3.40.50.300">
    <property type="entry name" value="P-loop containing nucleotide triphosphate hydrolases"/>
    <property type="match status" value="1"/>
</dbReference>
<dbReference type="GO" id="GO:0005524">
    <property type="term" value="F:ATP binding"/>
    <property type="evidence" value="ECO:0007669"/>
    <property type="project" value="UniProtKB-KW"/>
</dbReference>
<keyword evidence="6" id="KW-1185">Reference proteome</keyword>
<dbReference type="InterPro" id="IPR027417">
    <property type="entry name" value="P-loop_NTPase"/>
</dbReference>
<dbReference type="Proteomes" id="UP001320148">
    <property type="component" value="Chromosome"/>
</dbReference>
<reference evidence="5 6" key="1">
    <citation type="submission" date="2021-02" db="EMBL/GenBank/DDBJ databases">
        <title>Complete genome of Desulfoluna sp. strain ASN36.</title>
        <authorList>
            <person name="Takahashi A."/>
            <person name="Kojima H."/>
            <person name="Fukui M."/>
        </authorList>
    </citation>
    <scope>NUCLEOTIDE SEQUENCE [LARGE SCALE GENOMIC DNA]</scope>
    <source>
        <strain evidence="5 6">ASN36</strain>
    </source>
</reference>
<dbReference type="PROSITE" id="PS00211">
    <property type="entry name" value="ABC_TRANSPORTER_1"/>
    <property type="match status" value="1"/>
</dbReference>
<feature type="domain" description="ABC transporter" evidence="4">
    <location>
        <begin position="29"/>
        <end position="271"/>
    </location>
</feature>
<dbReference type="RefSeq" id="WP_236888286.1">
    <property type="nucleotide sequence ID" value="NZ_AP024488.1"/>
</dbReference>
<dbReference type="CDD" id="cd03257">
    <property type="entry name" value="ABC_NikE_OppD_transporters"/>
    <property type="match status" value="1"/>
</dbReference>
<dbReference type="InterPro" id="IPR003593">
    <property type="entry name" value="AAA+_ATPase"/>
</dbReference>
<evidence type="ECO:0000313" key="5">
    <source>
        <dbReference type="EMBL" id="BCS96853.1"/>
    </source>
</evidence>
<dbReference type="Pfam" id="PF08352">
    <property type="entry name" value="oligo_HPY"/>
    <property type="match status" value="1"/>
</dbReference>
<evidence type="ECO:0000256" key="3">
    <source>
        <dbReference type="ARBA" id="ARBA00022840"/>
    </source>
</evidence>
<evidence type="ECO:0000256" key="2">
    <source>
        <dbReference type="ARBA" id="ARBA00022741"/>
    </source>
</evidence>
<dbReference type="PANTHER" id="PTHR43776">
    <property type="entry name" value="TRANSPORT ATP-BINDING PROTEIN"/>
    <property type="match status" value="1"/>
</dbReference>
<keyword evidence="1" id="KW-0813">Transport</keyword>
<dbReference type="EMBL" id="AP024488">
    <property type="protein sequence ID" value="BCS96853.1"/>
    <property type="molecule type" value="Genomic_DNA"/>
</dbReference>
<dbReference type="SUPFAM" id="SSF52540">
    <property type="entry name" value="P-loop containing nucleoside triphosphate hydrolases"/>
    <property type="match status" value="1"/>
</dbReference>
<proteinExistence type="predicted"/>
<evidence type="ECO:0000259" key="4">
    <source>
        <dbReference type="PROSITE" id="PS50893"/>
    </source>
</evidence>
<dbReference type="Pfam" id="PF00005">
    <property type="entry name" value="ABC_tran"/>
    <property type="match status" value="1"/>
</dbReference>
<dbReference type="NCBIfam" id="TIGR01727">
    <property type="entry name" value="oligo_HPY"/>
    <property type="match status" value="1"/>
</dbReference>
<protein>
    <submittedName>
        <fullName evidence="5">ABC transporter ATP-binding protein</fullName>
    </submittedName>
</protein>
<dbReference type="SMART" id="SM00382">
    <property type="entry name" value="AAA"/>
    <property type="match status" value="1"/>
</dbReference>
<evidence type="ECO:0000256" key="1">
    <source>
        <dbReference type="ARBA" id="ARBA00022448"/>
    </source>
</evidence>
<name>A0ABM7PH34_9BACT</name>
<sequence length="338" mass="37264">MSTQSTTPILSLKNIVKHFDISGGFLEKLRVTDGKLSLQSTIVKAVNSVSFDILEGETLSVVGESGCGKSTLARCVIGIHEPNSGEIYFRGERIDGLSPKAMMPYRAKMQMVFQDPYSSLNPRLTVQKTLEEPFRFHNPGVSNGEVKDRIDEVMEQVGVDPKWALRYPHEFSGGQRQRVSIARALMVDPAFIVADEPISALDVSVQAQILNLLMETQAKRGLSYMFISHDLSVVRHISSRVAVMYLGTLCELSDSESLYSEPRHPYTKALLSAIPQMGGKKAHIRLKGEVPSPINLPTGCVFNGRCPYADERCIQEVPEAKVNGSSLVACHRVEEGTL</sequence>
<keyword evidence="3 5" id="KW-0067">ATP-binding</keyword>
<keyword evidence="2" id="KW-0547">Nucleotide-binding</keyword>